<dbReference type="RefSeq" id="WP_253476618.1">
    <property type="nucleotide sequence ID" value="NZ_JALJXV010000003.1"/>
</dbReference>
<dbReference type="Proteomes" id="UP001205843">
    <property type="component" value="Unassembled WGS sequence"/>
</dbReference>
<sequence>MRFELIRKARVSASRVLAESGEPCLHIVIDGRIEHTFGERSRETARLYAMDLATIERVFTGGTYFIYEGALVDYQLGDYRGFIHSEEAIDTLAGLIGVETPGRGARRAVNGLVNRTFSRHTNGFFLGGPADEFALDIPALGGDAGRFSNRLYLRWSPFSERVQTALHVERLICLNGMVGMAEAISYETPIVSGWQENLDVAMTRLKPQINETLESRFLEMNEVRASVRDVLAADDLLARRIREASASDDLAAADLLVRLRDHVDPRRHLAAYYGESVFSDRRLAEKAPAHTSLYDVFNIVTEAVSHSVDAGGENANDAALNALANRLVFDSMNAKHVSASVPRSQDSDPERAFFGKRD</sequence>
<protein>
    <recommendedName>
        <fullName evidence="4">DUF932 domain-containing protein</fullName>
    </recommendedName>
</protein>
<accession>A0AAE3G4E4</accession>
<gene>
    <name evidence="2" type="ORF">J2T57_001648</name>
</gene>
<evidence type="ECO:0000313" key="3">
    <source>
        <dbReference type="Proteomes" id="UP001205843"/>
    </source>
</evidence>
<evidence type="ECO:0008006" key="4">
    <source>
        <dbReference type="Google" id="ProtNLM"/>
    </source>
</evidence>
<evidence type="ECO:0000256" key="1">
    <source>
        <dbReference type="SAM" id="MobiDB-lite"/>
    </source>
</evidence>
<feature type="compositionally biased region" description="Basic and acidic residues" evidence="1">
    <location>
        <begin position="345"/>
        <end position="358"/>
    </location>
</feature>
<feature type="region of interest" description="Disordered" evidence="1">
    <location>
        <begin position="338"/>
        <end position="358"/>
    </location>
</feature>
<reference evidence="2" key="1">
    <citation type="submission" date="2022-03" db="EMBL/GenBank/DDBJ databases">
        <title>Genomic Encyclopedia of Type Strains, Phase III (KMG-III): the genomes of soil and plant-associated and newly described type strains.</title>
        <authorList>
            <person name="Whitman W."/>
        </authorList>
    </citation>
    <scope>NUCLEOTIDE SEQUENCE</scope>
    <source>
        <strain evidence="2">ANL 6-2</strain>
    </source>
</reference>
<comment type="caution">
    <text evidence="2">The sequence shown here is derived from an EMBL/GenBank/DDBJ whole genome shotgun (WGS) entry which is preliminary data.</text>
</comment>
<name>A0AAE3G4E4_9GAMM</name>
<proteinExistence type="predicted"/>
<dbReference type="EMBL" id="JALJXV010000003">
    <property type="protein sequence ID" value="MCP1674546.1"/>
    <property type="molecule type" value="Genomic_DNA"/>
</dbReference>
<dbReference type="AlphaFoldDB" id="A0AAE3G4E4"/>
<organism evidence="2 3">
    <name type="scientific">Natronocella acetinitrilica</name>
    <dbReference type="NCBI Taxonomy" id="414046"/>
    <lineage>
        <taxon>Bacteria</taxon>
        <taxon>Pseudomonadati</taxon>
        <taxon>Pseudomonadota</taxon>
        <taxon>Gammaproteobacteria</taxon>
        <taxon>Chromatiales</taxon>
        <taxon>Ectothiorhodospiraceae</taxon>
        <taxon>Natronocella</taxon>
    </lineage>
</organism>
<keyword evidence="3" id="KW-1185">Reference proteome</keyword>
<evidence type="ECO:0000313" key="2">
    <source>
        <dbReference type="EMBL" id="MCP1674546.1"/>
    </source>
</evidence>